<keyword evidence="11 15" id="KW-1133">Transmembrane helix</keyword>
<evidence type="ECO:0000256" key="9">
    <source>
        <dbReference type="ARBA" id="ARBA00022723"/>
    </source>
</evidence>
<evidence type="ECO:0000313" key="17">
    <source>
        <dbReference type="Proteomes" id="UP001521209"/>
    </source>
</evidence>
<gene>
    <name evidence="16" type="ORF">L2A60_05650</name>
</gene>
<feature type="transmembrane region" description="Helical" evidence="15">
    <location>
        <begin position="12"/>
        <end position="32"/>
    </location>
</feature>
<sequence length="123" mass="12785">MSGTKLSSRTTDVAGTGSAVLTVGGIIAAFGAASCCGLPFLLATAGLGSAWLTGIALLAAPNRLILLLVASVCLGAGAVLFAWQQHPRACERGTWCARPQVRWLMIVGFVLGFGLLYLGYRFR</sequence>
<evidence type="ECO:0000256" key="2">
    <source>
        <dbReference type="ARBA" id="ARBA00008224"/>
    </source>
</evidence>
<feature type="transmembrane region" description="Helical" evidence="15">
    <location>
        <begin position="103"/>
        <end position="120"/>
    </location>
</feature>
<evidence type="ECO:0000256" key="10">
    <source>
        <dbReference type="ARBA" id="ARBA00022914"/>
    </source>
</evidence>
<dbReference type="InterPro" id="IPR003457">
    <property type="entry name" value="Transprt_MerT"/>
</dbReference>
<name>A0ABS9DWU0_9PROT</name>
<evidence type="ECO:0000256" key="8">
    <source>
        <dbReference type="ARBA" id="ARBA00022692"/>
    </source>
</evidence>
<evidence type="ECO:0000256" key="11">
    <source>
        <dbReference type="ARBA" id="ARBA00022989"/>
    </source>
</evidence>
<reference evidence="16 17" key="1">
    <citation type="submission" date="2022-01" db="EMBL/GenBank/DDBJ databases">
        <authorList>
            <person name="Won M."/>
            <person name="Kim S.-J."/>
            <person name="Kwon S.-W."/>
        </authorList>
    </citation>
    <scope>NUCLEOTIDE SEQUENCE [LARGE SCALE GENOMIC DNA]</scope>
    <source>
        <strain evidence="16 17">KCTC 23505</strain>
    </source>
</reference>
<accession>A0ABS9DWU0</accession>
<dbReference type="Proteomes" id="UP001521209">
    <property type="component" value="Unassembled WGS sequence"/>
</dbReference>
<evidence type="ECO:0000313" key="16">
    <source>
        <dbReference type="EMBL" id="MCF3946166.1"/>
    </source>
</evidence>
<evidence type="ECO:0000256" key="15">
    <source>
        <dbReference type="SAM" id="Phobius"/>
    </source>
</evidence>
<evidence type="ECO:0000256" key="4">
    <source>
        <dbReference type="ARBA" id="ARBA00022448"/>
    </source>
</evidence>
<keyword evidence="17" id="KW-1185">Reference proteome</keyword>
<dbReference type="Pfam" id="PF02411">
    <property type="entry name" value="MerT"/>
    <property type="match status" value="1"/>
</dbReference>
<evidence type="ECO:0000256" key="5">
    <source>
        <dbReference type="ARBA" id="ARBA00022466"/>
    </source>
</evidence>
<dbReference type="PROSITE" id="PS51257">
    <property type="entry name" value="PROKAR_LIPOPROTEIN"/>
    <property type="match status" value="1"/>
</dbReference>
<keyword evidence="12 15" id="KW-0472">Membrane</keyword>
<evidence type="ECO:0000256" key="6">
    <source>
        <dbReference type="ARBA" id="ARBA00022475"/>
    </source>
</evidence>
<keyword evidence="7" id="KW-0997">Cell inner membrane</keyword>
<protein>
    <recommendedName>
        <fullName evidence="3">Mercuric transport protein MerT</fullName>
    </recommendedName>
    <alternativeName>
        <fullName evidence="13">Mercury ion transport protein</fullName>
    </alternativeName>
</protein>
<evidence type="ECO:0000256" key="12">
    <source>
        <dbReference type="ARBA" id="ARBA00023136"/>
    </source>
</evidence>
<evidence type="ECO:0000256" key="1">
    <source>
        <dbReference type="ARBA" id="ARBA00004429"/>
    </source>
</evidence>
<evidence type="ECO:0000256" key="14">
    <source>
        <dbReference type="ARBA" id="ARBA00045720"/>
    </source>
</evidence>
<keyword evidence="8 15" id="KW-0812">Transmembrane</keyword>
<comment type="similarity">
    <text evidence="2">Belongs to the MerT family.</text>
</comment>
<organism evidence="16 17">
    <name type="scientific">Acidiphilium iwatense</name>
    <dbReference type="NCBI Taxonomy" id="768198"/>
    <lineage>
        <taxon>Bacteria</taxon>
        <taxon>Pseudomonadati</taxon>
        <taxon>Pseudomonadota</taxon>
        <taxon>Alphaproteobacteria</taxon>
        <taxon>Acetobacterales</taxon>
        <taxon>Acidocellaceae</taxon>
        <taxon>Acidiphilium</taxon>
    </lineage>
</organism>
<keyword evidence="10" id="KW-0476">Mercury</keyword>
<dbReference type="EMBL" id="JAKGBZ010000007">
    <property type="protein sequence ID" value="MCF3946166.1"/>
    <property type="molecule type" value="Genomic_DNA"/>
</dbReference>
<evidence type="ECO:0000256" key="3">
    <source>
        <dbReference type="ARBA" id="ARBA00017053"/>
    </source>
</evidence>
<keyword evidence="4" id="KW-0813">Transport</keyword>
<feature type="transmembrane region" description="Helical" evidence="15">
    <location>
        <begin position="65"/>
        <end position="83"/>
    </location>
</feature>
<comment type="caution">
    <text evidence="16">The sequence shown here is derived from an EMBL/GenBank/DDBJ whole genome shotgun (WGS) entry which is preliminary data.</text>
</comment>
<feature type="transmembrane region" description="Helical" evidence="15">
    <location>
        <begin position="38"/>
        <end position="58"/>
    </location>
</feature>
<proteinExistence type="inferred from homology"/>
<keyword evidence="6" id="KW-1003">Cell membrane</keyword>
<evidence type="ECO:0000256" key="7">
    <source>
        <dbReference type="ARBA" id="ARBA00022519"/>
    </source>
</evidence>
<comment type="subcellular location">
    <subcellularLocation>
        <location evidence="1">Cell inner membrane</location>
        <topology evidence="1">Multi-pass membrane protein</topology>
    </subcellularLocation>
</comment>
<keyword evidence="5" id="KW-0475">Mercuric resistance</keyword>
<comment type="function">
    <text evidence="14">Involved in mercury resistance. Probably transfers a mercuric ion from the periplasmic Hg(2+)-binding protein MerP to the cytoplasmic mercuric reductase MerA.</text>
</comment>
<keyword evidence="9" id="KW-0479">Metal-binding</keyword>
<evidence type="ECO:0000256" key="13">
    <source>
        <dbReference type="ARBA" id="ARBA00030934"/>
    </source>
</evidence>